<dbReference type="AlphaFoldDB" id="A0AAV9VY91"/>
<evidence type="ECO:0000256" key="1">
    <source>
        <dbReference type="SAM" id="MobiDB-lite"/>
    </source>
</evidence>
<dbReference type="EMBL" id="JAVHJL010000008">
    <property type="protein sequence ID" value="KAK6498331.1"/>
    <property type="molecule type" value="Genomic_DNA"/>
</dbReference>
<accession>A0AAV9VY91</accession>
<organism evidence="2 3">
    <name type="scientific">Arthrobotrys musiformis</name>
    <dbReference type="NCBI Taxonomy" id="47236"/>
    <lineage>
        <taxon>Eukaryota</taxon>
        <taxon>Fungi</taxon>
        <taxon>Dikarya</taxon>
        <taxon>Ascomycota</taxon>
        <taxon>Pezizomycotina</taxon>
        <taxon>Orbiliomycetes</taxon>
        <taxon>Orbiliales</taxon>
        <taxon>Orbiliaceae</taxon>
        <taxon>Arthrobotrys</taxon>
    </lineage>
</organism>
<evidence type="ECO:0000313" key="3">
    <source>
        <dbReference type="Proteomes" id="UP001370758"/>
    </source>
</evidence>
<gene>
    <name evidence="2" type="ORF">TWF481_010922</name>
</gene>
<evidence type="ECO:0000313" key="2">
    <source>
        <dbReference type="EMBL" id="KAK6498331.1"/>
    </source>
</evidence>
<name>A0AAV9VY91_9PEZI</name>
<comment type="caution">
    <text evidence="2">The sequence shown here is derived from an EMBL/GenBank/DDBJ whole genome shotgun (WGS) entry which is preliminary data.</text>
</comment>
<keyword evidence="3" id="KW-1185">Reference proteome</keyword>
<feature type="region of interest" description="Disordered" evidence="1">
    <location>
        <begin position="1"/>
        <end position="21"/>
    </location>
</feature>
<dbReference type="Proteomes" id="UP001370758">
    <property type="component" value="Unassembled WGS sequence"/>
</dbReference>
<reference evidence="2 3" key="1">
    <citation type="submission" date="2023-08" db="EMBL/GenBank/DDBJ databases">
        <authorList>
            <person name="Palmer J.M."/>
        </authorList>
    </citation>
    <scope>NUCLEOTIDE SEQUENCE [LARGE SCALE GENOMIC DNA]</scope>
    <source>
        <strain evidence="2 3">TWF481</strain>
    </source>
</reference>
<proteinExistence type="predicted"/>
<sequence>MSAPPEYPQGQDGRLWNPTRSTQDTRLGLFTLPQEIRHQIYENVITYTGNFIYRSQAQIKEAREEHGVRHTVRRNKALKKFRAKDGPCSITFEIAPFPKFIDGNYDTTSLLLVSKRFSEDIKLAARHIKLKVQASVSRCLTGVNPYSRFWSEEYLTPYAIAIIQSSRHIFAGYGHNTTTTARLMPETVAHNITNIFLTAFVFSYSYTRNWGEAPPTFSYRSVFPGCFTDFLECFPNADTLAFACGPHGKAPMQIRNHYLLQFVMNAFQHTVSIEHNLKFLEMVYQQEEKPSRRESHMTKWASGIVNTYIKSSNGVRVSEIELEGRGRYWSEYEHITDKFQDTLVEERVWRISKENAMERKGTASTPQSGLVVTTSPDFQDPFADLCATEIFTEVSVDTGVGRTQQPIPWHEKCSDKSCDCGNGCGPYTRHRPPISPNRSH</sequence>
<protein>
    <submittedName>
        <fullName evidence="2">Uncharacterized protein</fullName>
    </submittedName>
</protein>